<evidence type="ECO:0000313" key="2">
    <source>
        <dbReference type="EMBL" id="WRL48261.1"/>
    </source>
</evidence>
<proteinExistence type="predicted"/>
<accession>A0ABZ1AR41</accession>
<evidence type="ECO:0008006" key="5">
    <source>
        <dbReference type="Google" id="ProtNLM"/>
    </source>
</evidence>
<gene>
    <name evidence="2" type="ORF">U5817_09510</name>
    <name evidence="3" type="ORF">U5817_09860</name>
</gene>
<sequence length="272" mass="29129">MKTKYLLLIPVAVVAVGCASPAPVATNFPLSHQKVARTAHHWDVVAEDVVGQTLQAISAKPQLQSRGVYVAPAKSTAFNAAFRDFMVTRLVNAGANVAVCRTKSTGAGGFAADGRDVEIIYDTQLVVHSDRAPAYQPPALTVLASGVAVVRELAIGGEGVAATLSGVALAEWWAGYAARPTRSEIIVTTTIAEQNRFVARQSDVYYVPDGDARLFMQRVASRALCPEDDRQAGNSTEEAEIDSELARQDMIERGMARVNPGWKKTGGFSYSY</sequence>
<dbReference type="Proteomes" id="UP001626593">
    <property type="component" value="Chromosome"/>
</dbReference>
<dbReference type="EMBL" id="CP141259">
    <property type="protein sequence ID" value="WRL48261.1"/>
    <property type="molecule type" value="Genomic_DNA"/>
</dbReference>
<protein>
    <recommendedName>
        <fullName evidence="5">Lipoprotein</fullName>
    </recommendedName>
</protein>
<dbReference type="RefSeq" id="WP_407280578.1">
    <property type="nucleotide sequence ID" value="NZ_CP141259.1"/>
</dbReference>
<dbReference type="EMBL" id="CP141259">
    <property type="protein sequence ID" value="WRL48331.1"/>
    <property type="molecule type" value="Genomic_DNA"/>
</dbReference>
<organism evidence="3 4">
    <name type="scientific">Aromatoleum evansii</name>
    <name type="common">Azoarcus evansii</name>
    <dbReference type="NCBI Taxonomy" id="59406"/>
    <lineage>
        <taxon>Bacteria</taxon>
        <taxon>Pseudomonadati</taxon>
        <taxon>Pseudomonadota</taxon>
        <taxon>Betaproteobacteria</taxon>
        <taxon>Rhodocyclales</taxon>
        <taxon>Rhodocyclaceae</taxon>
        <taxon>Aromatoleum</taxon>
    </lineage>
</organism>
<keyword evidence="1" id="KW-0732">Signal</keyword>
<evidence type="ECO:0000313" key="4">
    <source>
        <dbReference type="Proteomes" id="UP001626593"/>
    </source>
</evidence>
<name>A0ABZ1AR41_AROEV</name>
<feature type="chain" id="PRO_5045034409" description="Lipoprotein" evidence="1">
    <location>
        <begin position="26"/>
        <end position="272"/>
    </location>
</feature>
<evidence type="ECO:0000313" key="3">
    <source>
        <dbReference type="EMBL" id="WRL48331.1"/>
    </source>
</evidence>
<evidence type="ECO:0000256" key="1">
    <source>
        <dbReference type="SAM" id="SignalP"/>
    </source>
</evidence>
<keyword evidence="4" id="KW-1185">Reference proteome</keyword>
<feature type="signal peptide" evidence="1">
    <location>
        <begin position="1"/>
        <end position="25"/>
    </location>
</feature>
<dbReference type="PROSITE" id="PS51257">
    <property type="entry name" value="PROKAR_LIPOPROTEIN"/>
    <property type="match status" value="1"/>
</dbReference>
<reference evidence="3 4" key="1">
    <citation type="submission" date="2023-12" db="EMBL/GenBank/DDBJ databases">
        <title>A. evansii MAY27, complete genome.</title>
        <authorList>
            <person name="Wang Y."/>
        </authorList>
    </citation>
    <scope>NUCLEOTIDE SEQUENCE [LARGE SCALE GENOMIC DNA]</scope>
    <source>
        <strain evidence="3 4">MAY27</strain>
    </source>
</reference>